<dbReference type="GO" id="GO:0032049">
    <property type="term" value="P:cardiolipin biosynthetic process"/>
    <property type="evidence" value="ECO:0007669"/>
    <property type="project" value="UniProtKB-ARBA"/>
</dbReference>
<keyword evidence="6" id="KW-0964">Secreted</keyword>
<evidence type="ECO:0000313" key="13">
    <source>
        <dbReference type="EMBL" id="SCW45154.1"/>
    </source>
</evidence>
<evidence type="ECO:0000256" key="4">
    <source>
        <dbReference type="ARBA" id="ARBA00018392"/>
    </source>
</evidence>
<protein>
    <recommendedName>
        <fullName evidence="4">Phospholipase D</fullName>
    </recommendedName>
    <alternativeName>
        <fullName evidence="10">Choline phosphatase</fullName>
    </alternativeName>
</protein>
<dbReference type="Pfam" id="PF13396">
    <property type="entry name" value="PLDc_N"/>
    <property type="match status" value="1"/>
</dbReference>
<evidence type="ECO:0000256" key="3">
    <source>
        <dbReference type="ARBA" id="ARBA00004651"/>
    </source>
</evidence>
<evidence type="ECO:0000256" key="5">
    <source>
        <dbReference type="ARBA" id="ARBA00022475"/>
    </source>
</evidence>
<name>A0A1G4QKL9_9HYPH</name>
<evidence type="ECO:0000256" key="2">
    <source>
        <dbReference type="ARBA" id="ARBA00004613"/>
    </source>
</evidence>
<dbReference type="Pfam" id="PF13091">
    <property type="entry name" value="PLDc_2"/>
    <property type="match status" value="2"/>
</dbReference>
<evidence type="ECO:0000256" key="6">
    <source>
        <dbReference type="ARBA" id="ARBA00022525"/>
    </source>
</evidence>
<gene>
    <name evidence="13" type="ORF">SAMN02927900_01555</name>
</gene>
<organism evidence="13 14">
    <name type="scientific">Rhizobium mongolense subsp. loessense</name>
    <dbReference type="NCBI Taxonomy" id="158890"/>
    <lineage>
        <taxon>Bacteria</taxon>
        <taxon>Pseudomonadati</taxon>
        <taxon>Pseudomonadota</taxon>
        <taxon>Alphaproteobacteria</taxon>
        <taxon>Hyphomicrobiales</taxon>
        <taxon>Rhizobiaceae</taxon>
        <taxon>Rhizobium/Agrobacterium group</taxon>
        <taxon>Rhizobium</taxon>
    </lineage>
</organism>
<dbReference type="GO" id="GO:0008808">
    <property type="term" value="F:cardiolipin synthase activity"/>
    <property type="evidence" value="ECO:0007669"/>
    <property type="project" value="TreeGrafter"/>
</dbReference>
<comment type="subcellular location">
    <subcellularLocation>
        <location evidence="3">Cell membrane</location>
        <topology evidence="3">Multi-pass membrane protein</topology>
    </subcellularLocation>
    <subcellularLocation>
        <location evidence="2">Secreted</location>
    </subcellularLocation>
</comment>
<feature type="domain" description="PLD phosphodiesterase" evidence="12">
    <location>
        <begin position="233"/>
        <end position="260"/>
    </location>
</feature>
<dbReference type="CDD" id="cd09163">
    <property type="entry name" value="PLDc_CLS_unchar2_2"/>
    <property type="match status" value="1"/>
</dbReference>
<dbReference type="Gene3D" id="3.30.870.10">
    <property type="entry name" value="Endonuclease Chain A"/>
    <property type="match status" value="2"/>
</dbReference>
<keyword evidence="8 11" id="KW-1133">Transmembrane helix</keyword>
<proteinExistence type="predicted"/>
<reference evidence="13 14" key="1">
    <citation type="submission" date="2016-10" db="EMBL/GenBank/DDBJ databases">
        <authorList>
            <person name="de Groot N.N."/>
        </authorList>
    </citation>
    <scope>NUCLEOTIDE SEQUENCE [LARGE SCALE GENOMIC DNA]</scope>
    <source>
        <strain evidence="13 14">CGMCC 1.3401</strain>
    </source>
</reference>
<feature type="transmembrane region" description="Helical" evidence="11">
    <location>
        <begin position="50"/>
        <end position="71"/>
    </location>
</feature>
<evidence type="ECO:0000256" key="1">
    <source>
        <dbReference type="ARBA" id="ARBA00003145"/>
    </source>
</evidence>
<dbReference type="InterPro" id="IPR001736">
    <property type="entry name" value="PLipase_D/transphosphatidylase"/>
</dbReference>
<keyword evidence="7 11" id="KW-0812">Transmembrane</keyword>
<evidence type="ECO:0000259" key="12">
    <source>
        <dbReference type="PROSITE" id="PS50035"/>
    </source>
</evidence>
<evidence type="ECO:0000256" key="11">
    <source>
        <dbReference type="SAM" id="Phobius"/>
    </source>
</evidence>
<dbReference type="SUPFAM" id="SSF56024">
    <property type="entry name" value="Phospholipase D/nuclease"/>
    <property type="match status" value="2"/>
</dbReference>
<keyword evidence="5" id="KW-1003">Cell membrane</keyword>
<feature type="domain" description="PLD phosphodiesterase" evidence="12">
    <location>
        <begin position="412"/>
        <end position="439"/>
    </location>
</feature>
<dbReference type="EMBL" id="FMTM01000002">
    <property type="protein sequence ID" value="SCW45154.1"/>
    <property type="molecule type" value="Genomic_DNA"/>
</dbReference>
<dbReference type="InterPro" id="IPR027379">
    <property type="entry name" value="CLS_N"/>
</dbReference>
<dbReference type="SMART" id="SM00155">
    <property type="entry name" value="PLDc"/>
    <property type="match status" value="2"/>
</dbReference>
<accession>A0A1G4QKL9</accession>
<dbReference type="AlphaFoldDB" id="A0A1G4QKL9"/>
<dbReference type="PROSITE" id="PS50035">
    <property type="entry name" value="PLD"/>
    <property type="match status" value="2"/>
</dbReference>
<evidence type="ECO:0000256" key="7">
    <source>
        <dbReference type="ARBA" id="ARBA00022692"/>
    </source>
</evidence>
<dbReference type="Proteomes" id="UP000199542">
    <property type="component" value="Unassembled WGS sequence"/>
</dbReference>
<dbReference type="GO" id="GO:0005576">
    <property type="term" value="C:extracellular region"/>
    <property type="evidence" value="ECO:0007669"/>
    <property type="project" value="UniProtKB-SubCell"/>
</dbReference>
<dbReference type="PANTHER" id="PTHR21248:SF22">
    <property type="entry name" value="PHOSPHOLIPASE D"/>
    <property type="match status" value="1"/>
</dbReference>
<evidence type="ECO:0000313" key="14">
    <source>
        <dbReference type="Proteomes" id="UP000199542"/>
    </source>
</evidence>
<dbReference type="PANTHER" id="PTHR21248">
    <property type="entry name" value="CARDIOLIPIN SYNTHASE"/>
    <property type="match status" value="1"/>
</dbReference>
<dbReference type="GO" id="GO:0005886">
    <property type="term" value="C:plasma membrane"/>
    <property type="evidence" value="ECO:0007669"/>
    <property type="project" value="UniProtKB-SubCell"/>
</dbReference>
<evidence type="ECO:0000256" key="9">
    <source>
        <dbReference type="ARBA" id="ARBA00023136"/>
    </source>
</evidence>
<comment type="function">
    <text evidence="1">Could be a virulence factor.</text>
</comment>
<sequence length="499" mass="54864">MNVAVFQLYLPAMFYLISTYWPHILFVISLGMGTAAAIHAAMTKEEVRAAIGWVGVIILSPIIGAVLYAIAGINRIRRKSLSLRRDALLPAADLDELESFDAEPETIISNYGRRFAALQTLGDRVARYPLTTGNSIDMLETGDDAYAAIKAAIDGAERSVLLETYIFDRDKIGLRIADALIAAAQRGVEVRVLIDAVGARYSVPSILGYLADGGVTVSVFNGNVIMGLRLPYANLRTHRKIIIVDGRVALTGGMNIRQGFSQAMTGDDFARDTHFSVTGSVVADLFDVAAEDWRFTTGEVLNAEAWRIEVPERQPGDPVLMRVVASGPDRSVETNHKMLMGAFSVARQSIRVMSPYFLPDRELISALTTAARRGVEVDIIVPAVNNLVLVDRAMTAQFDQILKNYCRIWRSTGSFSHSKLLTVDGVWAYVGSSNLDPRSLRLNFEVDLEVLNEGFAAEIDEHIDEMLKSAAPVTLESLRSRPFAVRLVEKILWLGSPYL</sequence>
<keyword evidence="9 11" id="KW-0472">Membrane</keyword>
<evidence type="ECO:0000256" key="10">
    <source>
        <dbReference type="ARBA" id="ARBA00029594"/>
    </source>
</evidence>
<evidence type="ECO:0000256" key="8">
    <source>
        <dbReference type="ARBA" id="ARBA00022989"/>
    </source>
</evidence>
<dbReference type="InterPro" id="IPR025202">
    <property type="entry name" value="PLD-like_dom"/>
</dbReference>
<feature type="transmembrane region" description="Helical" evidence="11">
    <location>
        <begin position="20"/>
        <end position="38"/>
    </location>
</feature>